<evidence type="ECO:0000313" key="2">
    <source>
        <dbReference type="Proteomes" id="UP001239111"/>
    </source>
</evidence>
<gene>
    <name evidence="1" type="ORF">QAD02_006148</name>
</gene>
<dbReference type="EMBL" id="CM056744">
    <property type="protein sequence ID" value="KAJ8664486.1"/>
    <property type="molecule type" value="Genomic_DNA"/>
</dbReference>
<name>A0ACC2N0W3_9HYME</name>
<organism evidence="1 2">
    <name type="scientific">Eretmocerus hayati</name>
    <dbReference type="NCBI Taxonomy" id="131215"/>
    <lineage>
        <taxon>Eukaryota</taxon>
        <taxon>Metazoa</taxon>
        <taxon>Ecdysozoa</taxon>
        <taxon>Arthropoda</taxon>
        <taxon>Hexapoda</taxon>
        <taxon>Insecta</taxon>
        <taxon>Pterygota</taxon>
        <taxon>Neoptera</taxon>
        <taxon>Endopterygota</taxon>
        <taxon>Hymenoptera</taxon>
        <taxon>Apocrita</taxon>
        <taxon>Proctotrupomorpha</taxon>
        <taxon>Chalcidoidea</taxon>
        <taxon>Aphelinidae</taxon>
        <taxon>Aphelininae</taxon>
        <taxon>Eretmocerus</taxon>
    </lineage>
</organism>
<accession>A0ACC2N0W3</accession>
<keyword evidence="2" id="KW-1185">Reference proteome</keyword>
<sequence length="128" mass="13534">MSGVPMGKAFISSAFGTGGGVLAKMSGFYLMDTWEGLAMKLALLGAMLASNSIGMWMHMRALAASENTLPVIVAVSGFNFCLSAILGVLLFAETVSLTWCFGAFIILLGLILVSRSQDDDTSERLKSD</sequence>
<protein>
    <submittedName>
        <fullName evidence="1">Uncharacterized protein</fullName>
    </submittedName>
</protein>
<evidence type="ECO:0000313" key="1">
    <source>
        <dbReference type="EMBL" id="KAJ8664486.1"/>
    </source>
</evidence>
<dbReference type="Proteomes" id="UP001239111">
    <property type="component" value="Chromosome 4"/>
</dbReference>
<proteinExistence type="predicted"/>
<comment type="caution">
    <text evidence="1">The sequence shown here is derived from an EMBL/GenBank/DDBJ whole genome shotgun (WGS) entry which is preliminary data.</text>
</comment>
<reference evidence="1" key="1">
    <citation type="submission" date="2023-04" db="EMBL/GenBank/DDBJ databases">
        <title>A chromosome-level genome assembly of the parasitoid wasp Eretmocerus hayati.</title>
        <authorList>
            <person name="Zhong Y."/>
            <person name="Liu S."/>
            <person name="Liu Y."/>
        </authorList>
    </citation>
    <scope>NUCLEOTIDE SEQUENCE</scope>
    <source>
        <strain evidence="1">ZJU_SS_LIU_2023</strain>
    </source>
</reference>